<feature type="transmembrane region" description="Helical" evidence="2">
    <location>
        <begin position="881"/>
        <end position="902"/>
    </location>
</feature>
<accession>A0A6C0ETF7</accession>
<protein>
    <submittedName>
        <fullName evidence="3">Uncharacterized protein</fullName>
    </submittedName>
</protein>
<evidence type="ECO:0000313" key="3">
    <source>
        <dbReference type="EMBL" id="QHT30565.1"/>
    </source>
</evidence>
<name>A0A6C0ETF7_9ZZZZ</name>
<reference evidence="3" key="1">
    <citation type="journal article" date="2020" name="Nature">
        <title>Giant virus diversity and host interactions through global metagenomics.</title>
        <authorList>
            <person name="Schulz F."/>
            <person name="Roux S."/>
            <person name="Paez-Espino D."/>
            <person name="Jungbluth S."/>
            <person name="Walsh D.A."/>
            <person name="Denef V.J."/>
            <person name="McMahon K.D."/>
            <person name="Konstantinidis K.T."/>
            <person name="Eloe-Fadrosh E.A."/>
            <person name="Kyrpides N.C."/>
            <person name="Woyke T."/>
        </authorList>
    </citation>
    <scope>NUCLEOTIDE SEQUENCE</scope>
    <source>
        <strain evidence="3">GVMAG-M-3300009151-35</strain>
    </source>
</reference>
<dbReference type="EMBL" id="MN738902">
    <property type="protein sequence ID" value="QHT30565.1"/>
    <property type="molecule type" value="Genomic_DNA"/>
</dbReference>
<sequence>MNIIFNQIIAFFPIIYDNLKLYRVGGNKDNIIDIRKTYDLYYSTNTDDLIIELLNVLGTNENVIYFLLIINTSLEYFLEELNQILIDFYNSDILLSYYYNENEIIYYIFLNYIYNNYKSLLSLSLSLSSKDIIINIGKIKTKENYNEIYKKLEELFKNPEIISKLIIFIKSHLEIPETIKHPKKIKDVEYILLFIYKYSNKDEKVIKGYDSFLTYIYLNLLNKFNITSKIKIDNLPTFNLYNFTNLRKTYYFELSSNQEQLCIKLMKDIKSLISIISDRYKYIEHKKYIKSINEFILNDEIMDYINIFGTHEIFSDYKQMPIMDLYILNKKSKIDIIDIREPTKQENIIYNILLLASFIYKNNNKISVEIYCKLVKHYFLIKNNNKLNDLTYKFIYLMNKRINRLDIQRKLIKELSSFNIELSEIKKFVEPEDIKIDIIELLEKINLISYLKSNIELMIPYLLEFYKTDNKLQYSIQDLLSKQILTEKPYKLLMYGGTSSTTDTVKSDPIVYEKKTELINTIFADIKMDELEKNNKKINNIISEIKKLSEIETEFTAALNFKIQIGKEKDKELVSYDDYMNMNSKFDELSKTLIDHCTKTDKETSPQSPESMRYKSLLNNKLIEIDKFKKKLVTYEEDIKKAKENIDGYYEPFTNMIEKIKKQPEIQDYPYIKEIYKLYIKEDEEKAKLKYDIDEYFKEYKEQLKEFKSYIDDIIDISNNKGKISNLIKNLDDLITNNKQQRYNNNNNNNNNRNGFDGGGRFDNKIVGGGVDIADKIRKLEEKQKSRIQEREKKMDTISKNFKKLKENRKIDNNVEKKLATPDFFDKDGNNIFERLINSYEKDINDKTIPPEIANNLFYNKVKQNNLDPEIELDITLNDKLIFIAVVYCIRFGSLLFCEYLIKKNLITDINKSLFYFLVFYYVIFGSLLLIINIDTFKLRILVNYMNLHISTTNIWMHLILMGSFVYLIYLLVMNILGDEKPPTELGDHEKIKLKYKLDLLTIIIYVFICILIFII</sequence>
<keyword evidence="1" id="KW-0175">Coiled coil</keyword>
<dbReference type="AlphaFoldDB" id="A0A6C0ETF7"/>
<evidence type="ECO:0000256" key="1">
    <source>
        <dbReference type="SAM" id="Coils"/>
    </source>
</evidence>
<organism evidence="3">
    <name type="scientific">viral metagenome</name>
    <dbReference type="NCBI Taxonomy" id="1070528"/>
    <lineage>
        <taxon>unclassified sequences</taxon>
        <taxon>metagenomes</taxon>
        <taxon>organismal metagenomes</taxon>
    </lineage>
</organism>
<feature type="transmembrane region" description="Helical" evidence="2">
    <location>
        <begin position="914"/>
        <end position="935"/>
    </location>
</feature>
<keyword evidence="2" id="KW-0812">Transmembrane</keyword>
<feature type="transmembrane region" description="Helical" evidence="2">
    <location>
        <begin position="955"/>
        <end position="977"/>
    </location>
</feature>
<keyword evidence="2" id="KW-1133">Transmembrane helix</keyword>
<keyword evidence="2" id="KW-0472">Membrane</keyword>
<proteinExistence type="predicted"/>
<feature type="transmembrane region" description="Helical" evidence="2">
    <location>
        <begin position="998"/>
        <end position="1015"/>
    </location>
</feature>
<feature type="coiled-coil region" evidence="1">
    <location>
        <begin position="618"/>
        <end position="645"/>
    </location>
</feature>
<evidence type="ECO:0000256" key="2">
    <source>
        <dbReference type="SAM" id="Phobius"/>
    </source>
</evidence>